<dbReference type="EMBL" id="JBHSXS010000019">
    <property type="protein sequence ID" value="MFC6883452.1"/>
    <property type="molecule type" value="Genomic_DNA"/>
</dbReference>
<protein>
    <submittedName>
        <fullName evidence="1">Uncharacterized protein</fullName>
    </submittedName>
</protein>
<gene>
    <name evidence="1" type="ORF">ACFQKB_27085</name>
</gene>
<proteinExistence type="predicted"/>
<accession>A0ABW2CPN9</accession>
<keyword evidence="2" id="KW-1185">Reference proteome</keyword>
<organism evidence="1 2">
    <name type="scientific">Actinomadura yumaensis</name>
    <dbReference type="NCBI Taxonomy" id="111807"/>
    <lineage>
        <taxon>Bacteria</taxon>
        <taxon>Bacillati</taxon>
        <taxon>Actinomycetota</taxon>
        <taxon>Actinomycetes</taxon>
        <taxon>Streptosporangiales</taxon>
        <taxon>Thermomonosporaceae</taxon>
        <taxon>Actinomadura</taxon>
    </lineage>
</organism>
<comment type="caution">
    <text evidence="1">The sequence shown here is derived from an EMBL/GenBank/DDBJ whole genome shotgun (WGS) entry which is preliminary data.</text>
</comment>
<sequence>MIYAPTTPATEPKPALTTGDYAAAFTVALNANAATLDATLRDATGDPQITATTIDQIEPDGFSSSVGDRIKVTLSDGTEILLRIDAVLHP</sequence>
<reference evidence="2" key="1">
    <citation type="journal article" date="2019" name="Int. J. Syst. Evol. Microbiol.">
        <title>The Global Catalogue of Microorganisms (GCM) 10K type strain sequencing project: providing services to taxonomists for standard genome sequencing and annotation.</title>
        <authorList>
            <consortium name="The Broad Institute Genomics Platform"/>
            <consortium name="The Broad Institute Genome Sequencing Center for Infectious Disease"/>
            <person name="Wu L."/>
            <person name="Ma J."/>
        </authorList>
    </citation>
    <scope>NUCLEOTIDE SEQUENCE [LARGE SCALE GENOMIC DNA]</scope>
    <source>
        <strain evidence="2">JCM 3369</strain>
    </source>
</reference>
<dbReference type="RefSeq" id="WP_378050325.1">
    <property type="nucleotide sequence ID" value="NZ_JBHSXE010000002.1"/>
</dbReference>
<evidence type="ECO:0000313" key="2">
    <source>
        <dbReference type="Proteomes" id="UP001596380"/>
    </source>
</evidence>
<dbReference type="Proteomes" id="UP001596380">
    <property type="component" value="Unassembled WGS sequence"/>
</dbReference>
<evidence type="ECO:0000313" key="1">
    <source>
        <dbReference type="EMBL" id="MFC6883452.1"/>
    </source>
</evidence>
<name>A0ABW2CPN9_9ACTN</name>